<dbReference type="Proteomes" id="UP000322873">
    <property type="component" value="Unassembled WGS sequence"/>
</dbReference>
<evidence type="ECO:0000313" key="2">
    <source>
        <dbReference type="Proteomes" id="UP000322873"/>
    </source>
</evidence>
<protein>
    <submittedName>
        <fullName evidence="1">Uncharacterized protein</fullName>
    </submittedName>
</protein>
<comment type="caution">
    <text evidence="1">The sequence shown here is derived from an EMBL/GenBank/DDBJ whole genome shotgun (WGS) entry which is preliminary data.</text>
</comment>
<evidence type="ECO:0000313" key="1">
    <source>
        <dbReference type="EMBL" id="KAA8573656.1"/>
    </source>
</evidence>
<reference evidence="1 2" key="1">
    <citation type="submission" date="2019-06" db="EMBL/GenBank/DDBJ databases">
        <title>Genome Sequence of the Brown Rot Fungal Pathogen Monilinia fructicola.</title>
        <authorList>
            <person name="De Miccolis Angelini R.M."/>
            <person name="Landi L."/>
            <person name="Abate D."/>
            <person name="Pollastro S."/>
            <person name="Romanazzi G."/>
            <person name="Faretra F."/>
        </authorList>
    </citation>
    <scope>NUCLEOTIDE SEQUENCE [LARGE SCALE GENOMIC DNA]</scope>
    <source>
        <strain evidence="1 2">Mfrc123</strain>
    </source>
</reference>
<dbReference type="AlphaFoldDB" id="A0A5M9K0J1"/>
<name>A0A5M9K0J1_MONFR</name>
<keyword evidence="2" id="KW-1185">Reference proteome</keyword>
<gene>
    <name evidence="1" type="ORF">EYC84_005238</name>
</gene>
<sequence length="92" mass="11043">MVNGWMGGRCCWCRHVSLIDAAVENRTYLNVVYMRMEGFRRMVRKVLYPASVNKTRYHIRSLQLQRVQNFHSKIRFPISKTRNIKMTSEEFT</sequence>
<organism evidence="1 2">
    <name type="scientific">Monilinia fructicola</name>
    <name type="common">Brown rot fungus</name>
    <name type="synonym">Ciboria fructicola</name>
    <dbReference type="NCBI Taxonomy" id="38448"/>
    <lineage>
        <taxon>Eukaryota</taxon>
        <taxon>Fungi</taxon>
        <taxon>Dikarya</taxon>
        <taxon>Ascomycota</taxon>
        <taxon>Pezizomycotina</taxon>
        <taxon>Leotiomycetes</taxon>
        <taxon>Helotiales</taxon>
        <taxon>Sclerotiniaceae</taxon>
        <taxon>Monilinia</taxon>
    </lineage>
</organism>
<accession>A0A5M9K0J1</accession>
<proteinExistence type="predicted"/>
<dbReference type="EMBL" id="VICG01000003">
    <property type="protein sequence ID" value="KAA8573656.1"/>
    <property type="molecule type" value="Genomic_DNA"/>
</dbReference>